<sequence length="79" mass="8413">MKLSGAFVVMLAAWPIATAVPFRMVDKLAPIRREVGTRAPTKADGTSFPLGNSTTIGTRPLATNGKSLNSNEYHRQGLG</sequence>
<protein>
    <submittedName>
        <fullName evidence="1">Uncharacterized protein</fullName>
    </submittedName>
</protein>
<accession>A0ACA9TS89</accession>
<organism evidence="1 2">
    <name type="scientific">Clonostachys rosea f. rosea IK726</name>
    <dbReference type="NCBI Taxonomy" id="1349383"/>
    <lineage>
        <taxon>Eukaryota</taxon>
        <taxon>Fungi</taxon>
        <taxon>Dikarya</taxon>
        <taxon>Ascomycota</taxon>
        <taxon>Pezizomycotina</taxon>
        <taxon>Sordariomycetes</taxon>
        <taxon>Hypocreomycetidae</taxon>
        <taxon>Hypocreales</taxon>
        <taxon>Bionectriaceae</taxon>
        <taxon>Clonostachys</taxon>
    </lineage>
</organism>
<proteinExistence type="predicted"/>
<dbReference type="EMBL" id="CADEHS020000007">
    <property type="protein sequence ID" value="CAG9943826.1"/>
    <property type="molecule type" value="Genomic_DNA"/>
</dbReference>
<reference evidence="1" key="2">
    <citation type="submission" date="2021-10" db="EMBL/GenBank/DDBJ databases">
        <authorList>
            <person name="Piombo E."/>
        </authorList>
    </citation>
    <scope>NUCLEOTIDE SEQUENCE</scope>
</reference>
<evidence type="ECO:0000313" key="1">
    <source>
        <dbReference type="EMBL" id="CAG9943826.1"/>
    </source>
</evidence>
<dbReference type="Proteomes" id="UP000836387">
    <property type="component" value="Unassembled WGS sequence"/>
</dbReference>
<reference evidence="1" key="1">
    <citation type="submission" date="2020-04" db="EMBL/GenBank/DDBJ databases">
        <authorList>
            <person name="Broberg M."/>
        </authorList>
    </citation>
    <scope>NUCLEOTIDE SEQUENCE</scope>
</reference>
<evidence type="ECO:0000313" key="2">
    <source>
        <dbReference type="Proteomes" id="UP000836387"/>
    </source>
</evidence>
<gene>
    <name evidence="1" type="ORF">CRV2_00000987</name>
</gene>
<comment type="caution">
    <text evidence="1">The sequence shown here is derived from an EMBL/GenBank/DDBJ whole genome shotgun (WGS) entry which is preliminary data.</text>
</comment>
<keyword evidence="2" id="KW-1185">Reference proteome</keyword>
<name>A0ACA9TS89_BIOOC</name>